<keyword evidence="1" id="KW-1133">Transmembrane helix</keyword>
<evidence type="ECO:0000256" key="1">
    <source>
        <dbReference type="SAM" id="Phobius"/>
    </source>
</evidence>
<organism evidence="4 5">
    <name type="scientific">Methanotorris formicicus Mc-S-70</name>
    <dbReference type="NCBI Taxonomy" id="647171"/>
    <lineage>
        <taxon>Archaea</taxon>
        <taxon>Methanobacteriati</taxon>
        <taxon>Methanobacteriota</taxon>
        <taxon>Methanomada group</taxon>
        <taxon>Methanococci</taxon>
        <taxon>Methanococcales</taxon>
        <taxon>Methanocaldococcaceae</taxon>
        <taxon>Methanotorris</taxon>
    </lineage>
</organism>
<keyword evidence="1" id="KW-0812">Transmembrane</keyword>
<dbReference type="InterPro" id="IPR009639">
    <property type="entry name" value="Pept_A24A_C_arc"/>
</dbReference>
<protein>
    <submittedName>
        <fullName evidence="4">Peptidase A24A domain protein</fullName>
    </submittedName>
</protein>
<dbReference type="Gene3D" id="1.20.120.1220">
    <property type="match status" value="1"/>
</dbReference>
<feature type="transmembrane region" description="Helical" evidence="1">
    <location>
        <begin position="29"/>
        <end position="47"/>
    </location>
</feature>
<name>H1L1G5_9EURY</name>
<feature type="transmembrane region" description="Helical" evidence="1">
    <location>
        <begin position="123"/>
        <end position="140"/>
    </location>
</feature>
<feature type="domain" description="Peptidase A24A-predicted C-terminal archaea" evidence="3">
    <location>
        <begin position="205"/>
        <end position="312"/>
    </location>
</feature>
<dbReference type="PATRIC" id="fig|647171.4.peg.1823"/>
<feature type="transmembrane region" description="Helical" evidence="1">
    <location>
        <begin position="176"/>
        <end position="197"/>
    </location>
</feature>
<dbReference type="Pfam" id="PF06819">
    <property type="entry name" value="Arc_PepC"/>
    <property type="match status" value="1"/>
</dbReference>
<feature type="transmembrane region" description="Helical" evidence="1">
    <location>
        <begin position="315"/>
        <end position="335"/>
    </location>
</feature>
<dbReference type="GO" id="GO:0016020">
    <property type="term" value="C:membrane"/>
    <property type="evidence" value="ECO:0007669"/>
    <property type="project" value="InterPro"/>
</dbReference>
<reference evidence="4 5" key="1">
    <citation type="submission" date="2011-09" db="EMBL/GenBank/DDBJ databases">
        <title>The draft genome of Methanotorris formicicus Mc-S-70.</title>
        <authorList>
            <consortium name="US DOE Joint Genome Institute (JGI-PGF)"/>
            <person name="Lucas S."/>
            <person name="Han J."/>
            <person name="Lapidus A."/>
            <person name="Cheng J.-F."/>
            <person name="Goodwin L."/>
            <person name="Pitluck S."/>
            <person name="Peters L."/>
            <person name="Land M.L."/>
            <person name="Hauser L."/>
            <person name="Sieprawska-Lupa M."/>
            <person name="Takai K."/>
            <person name="Miyazaki J."/>
            <person name="Whitman W."/>
            <person name="Woyke T.J."/>
        </authorList>
    </citation>
    <scope>NUCLEOTIDE SEQUENCE [LARGE SCALE GENOMIC DNA]</scope>
    <source>
        <strain evidence="4 5">Mc-S-70</strain>
    </source>
</reference>
<feature type="domain" description="Prepilin type IV endopeptidase peptidase" evidence="2">
    <location>
        <begin position="10"/>
        <end position="101"/>
    </location>
</feature>
<proteinExistence type="predicted"/>
<evidence type="ECO:0000259" key="3">
    <source>
        <dbReference type="Pfam" id="PF06819"/>
    </source>
</evidence>
<keyword evidence="5" id="KW-1185">Reference proteome</keyword>
<keyword evidence="1" id="KW-0472">Membrane</keyword>
<comment type="caution">
    <text evidence="4">The sequence shown here is derived from an EMBL/GenBank/DDBJ whole genome shotgun (WGS) entry which is preliminary data.</text>
</comment>
<feature type="transmembrane region" description="Helical" evidence="1">
    <location>
        <begin position="92"/>
        <end position="111"/>
    </location>
</feature>
<sequence>MLLLVAYLANIILLFLASLTDMKEKIIPHKYVIAMLIINLAVGYYYFGVDAVIAFFSTLILCLILSIGMGGGDVKIFSALAPLFAFDMVYYFPKYILILIGLSAGLAAFFPMLKILKVYWRDMIPSSCYFTMVIGILDYIIQIYNIPYATLVVWGYIILSIVLSKKVQNYRNITKTLGYLFPIYLLGMYLLDTNYFISKNVLLMSLVYLGELTLISIVIYALMGVEVSDKKRIDELKEGDILRDIIVLKNDGDVVIENASLVKRIKYLIDYEKGGKKDYKLIFTDGEGLSEDTIKLLKELNEKGKIPNELNILKTYPFVPFVFLAYLIVLAILFFKNHMWVNIL</sequence>
<dbReference type="AlphaFoldDB" id="H1L1G5"/>
<gene>
    <name evidence="4" type="ORF">MetfoDRAFT_1889</name>
</gene>
<dbReference type="GO" id="GO:0004190">
    <property type="term" value="F:aspartic-type endopeptidase activity"/>
    <property type="evidence" value="ECO:0007669"/>
    <property type="project" value="InterPro"/>
</dbReference>
<feature type="transmembrane region" description="Helical" evidence="1">
    <location>
        <begin position="146"/>
        <end position="164"/>
    </location>
</feature>
<dbReference type="STRING" id="647171.MetfoDRAFT_1889"/>
<feature type="transmembrane region" description="Helical" evidence="1">
    <location>
        <begin position="52"/>
        <end position="72"/>
    </location>
</feature>
<dbReference type="EMBL" id="AGJL01000076">
    <property type="protein sequence ID" value="EHP83735.1"/>
    <property type="molecule type" value="Genomic_DNA"/>
</dbReference>
<dbReference type="Proteomes" id="UP000003706">
    <property type="component" value="Unassembled WGS sequence"/>
</dbReference>
<dbReference type="Pfam" id="PF01478">
    <property type="entry name" value="Peptidase_A24"/>
    <property type="match status" value="1"/>
</dbReference>
<feature type="transmembrane region" description="Helical" evidence="1">
    <location>
        <begin position="203"/>
        <end position="223"/>
    </location>
</feature>
<accession>H1L1G5</accession>
<dbReference type="RefSeq" id="WP_007045309.1">
    <property type="nucleotide sequence ID" value="NZ_AGJL01000076.1"/>
</dbReference>
<evidence type="ECO:0000259" key="2">
    <source>
        <dbReference type="Pfam" id="PF01478"/>
    </source>
</evidence>
<dbReference type="InterPro" id="IPR000045">
    <property type="entry name" value="Prepilin_IV_endopep_pep"/>
</dbReference>
<evidence type="ECO:0000313" key="4">
    <source>
        <dbReference type="EMBL" id="EHP83735.1"/>
    </source>
</evidence>
<evidence type="ECO:0000313" key="5">
    <source>
        <dbReference type="Proteomes" id="UP000003706"/>
    </source>
</evidence>